<dbReference type="InterPro" id="IPR004176">
    <property type="entry name" value="Clp_R_N"/>
</dbReference>
<keyword evidence="4" id="KW-1185">Reference proteome</keyword>
<dbReference type="GO" id="GO:0006508">
    <property type="term" value="P:proteolysis"/>
    <property type="evidence" value="ECO:0007669"/>
    <property type="project" value="UniProtKB-KW"/>
</dbReference>
<dbReference type="EMBL" id="BAAAZO010000001">
    <property type="protein sequence ID" value="GAA3590201.1"/>
    <property type="molecule type" value="Genomic_DNA"/>
</dbReference>
<protein>
    <submittedName>
        <fullName evidence="3">Clp protease N-terminal domain-containing protein</fullName>
    </submittedName>
</protein>
<evidence type="ECO:0000256" key="1">
    <source>
        <dbReference type="PROSITE-ProRule" id="PRU01251"/>
    </source>
</evidence>
<accession>A0ABP6YSJ3</accession>
<evidence type="ECO:0000313" key="4">
    <source>
        <dbReference type="Proteomes" id="UP001501074"/>
    </source>
</evidence>
<feature type="domain" description="Clp R" evidence="2">
    <location>
        <begin position="96"/>
        <end position="236"/>
    </location>
</feature>
<gene>
    <name evidence="3" type="ORF">GCM10022223_00850</name>
</gene>
<evidence type="ECO:0000313" key="3">
    <source>
        <dbReference type="EMBL" id="GAA3590201.1"/>
    </source>
</evidence>
<sequence length="239" mass="25357">MTDSSTTTDSVRLDDLIRAIKNVHTQPLEQLSGAVVVGDYLGEVADHLIGHFVDQARRSGASWTEIGTSMGVSKQAVQKRFVVKADVEPLDMSAGFKRFTPRARDAVVQAQTAARDAGSDHIGITHLVLGLAAVPDTLALRALDAQGVTGAQLIEAATATLPEPAADVPALIPYDAAAKKVLELTLRTALRLGHQYVGTEHILLALAEYEDGKGLLGQLGVSIEKLEADVQRILGERAP</sequence>
<dbReference type="PROSITE" id="PS51903">
    <property type="entry name" value="CLP_R"/>
    <property type="match status" value="1"/>
</dbReference>
<dbReference type="Proteomes" id="UP001501074">
    <property type="component" value="Unassembled WGS sequence"/>
</dbReference>
<comment type="caution">
    <text evidence="3">The sequence shown here is derived from an EMBL/GenBank/DDBJ whole genome shotgun (WGS) entry which is preliminary data.</text>
</comment>
<keyword evidence="1" id="KW-0677">Repeat</keyword>
<dbReference type="SUPFAM" id="SSF81923">
    <property type="entry name" value="Double Clp-N motif"/>
    <property type="match status" value="1"/>
</dbReference>
<reference evidence="4" key="1">
    <citation type="journal article" date="2019" name="Int. J. Syst. Evol. Microbiol.">
        <title>The Global Catalogue of Microorganisms (GCM) 10K type strain sequencing project: providing services to taxonomists for standard genome sequencing and annotation.</title>
        <authorList>
            <consortium name="The Broad Institute Genomics Platform"/>
            <consortium name="The Broad Institute Genome Sequencing Center for Infectious Disease"/>
            <person name="Wu L."/>
            <person name="Ma J."/>
        </authorList>
    </citation>
    <scope>NUCLEOTIDE SEQUENCE [LARGE SCALE GENOMIC DNA]</scope>
    <source>
        <strain evidence="4">JCM 16902</strain>
    </source>
</reference>
<keyword evidence="3" id="KW-0645">Protease</keyword>
<organism evidence="3 4">
    <name type="scientific">Kineosporia mesophila</name>
    <dbReference type="NCBI Taxonomy" id="566012"/>
    <lineage>
        <taxon>Bacteria</taxon>
        <taxon>Bacillati</taxon>
        <taxon>Actinomycetota</taxon>
        <taxon>Actinomycetes</taxon>
        <taxon>Kineosporiales</taxon>
        <taxon>Kineosporiaceae</taxon>
        <taxon>Kineosporia</taxon>
    </lineage>
</organism>
<dbReference type="Pfam" id="PF02861">
    <property type="entry name" value="Clp_N"/>
    <property type="match status" value="1"/>
</dbReference>
<dbReference type="GO" id="GO:0008233">
    <property type="term" value="F:peptidase activity"/>
    <property type="evidence" value="ECO:0007669"/>
    <property type="project" value="UniProtKB-KW"/>
</dbReference>
<name>A0ABP6YSJ3_9ACTN</name>
<dbReference type="RefSeq" id="WP_231485365.1">
    <property type="nucleotide sequence ID" value="NZ_BAAAZO010000001.1"/>
</dbReference>
<keyword evidence="3" id="KW-0378">Hydrolase</keyword>
<proteinExistence type="predicted"/>
<evidence type="ECO:0000259" key="2">
    <source>
        <dbReference type="PROSITE" id="PS51903"/>
    </source>
</evidence>
<dbReference type="Gene3D" id="1.10.1780.10">
    <property type="entry name" value="Clp, N-terminal domain"/>
    <property type="match status" value="1"/>
</dbReference>
<dbReference type="InterPro" id="IPR036628">
    <property type="entry name" value="Clp_N_dom_sf"/>
</dbReference>